<reference evidence="2" key="1">
    <citation type="submission" date="2021-02" db="EMBL/GenBank/DDBJ databases">
        <authorList>
            <person name="Nowell W R."/>
        </authorList>
    </citation>
    <scope>NUCLEOTIDE SEQUENCE</scope>
</reference>
<dbReference type="OrthoDB" id="10065089at2759"/>
<protein>
    <submittedName>
        <fullName evidence="2">Uncharacterized protein</fullName>
    </submittedName>
</protein>
<dbReference type="Proteomes" id="UP000663889">
    <property type="component" value="Unassembled WGS sequence"/>
</dbReference>
<evidence type="ECO:0000313" key="5">
    <source>
        <dbReference type="EMBL" id="CAF4100470.1"/>
    </source>
</evidence>
<comment type="caution">
    <text evidence="2">The sequence shown here is derived from an EMBL/GenBank/DDBJ whole genome shotgun (WGS) entry which is preliminary data.</text>
</comment>
<dbReference type="Proteomes" id="UP000663874">
    <property type="component" value="Unassembled WGS sequence"/>
</dbReference>
<evidence type="ECO:0000313" key="6">
    <source>
        <dbReference type="Proteomes" id="UP000663864"/>
    </source>
</evidence>
<dbReference type="EMBL" id="CAJNOT010007145">
    <property type="protein sequence ID" value="CAF1501999.1"/>
    <property type="molecule type" value="Genomic_DNA"/>
</dbReference>
<evidence type="ECO:0000313" key="4">
    <source>
        <dbReference type="EMBL" id="CAF4082477.1"/>
    </source>
</evidence>
<dbReference type="EMBL" id="CAJNOU010006514">
    <property type="protein sequence ID" value="CAF1506557.1"/>
    <property type="molecule type" value="Genomic_DNA"/>
</dbReference>
<gene>
    <name evidence="5" type="ORF">FNK824_LOCUS31373</name>
    <name evidence="4" type="ORF">OTI717_LOCUS33265</name>
    <name evidence="1" type="ORF">RFH988_LOCUS36824</name>
    <name evidence="3" type="ORF">SEV965_LOCUS36344</name>
    <name evidence="2" type="ORF">ZHD862_LOCUS37492</name>
</gene>
<dbReference type="EMBL" id="CAJNOO010006689">
    <property type="protein sequence ID" value="CAF1452692.1"/>
    <property type="molecule type" value="Genomic_DNA"/>
</dbReference>
<proteinExistence type="predicted"/>
<dbReference type="EMBL" id="CAJOAX010010850">
    <property type="protein sequence ID" value="CAF4082477.1"/>
    <property type="molecule type" value="Genomic_DNA"/>
</dbReference>
<dbReference type="PANTHER" id="PTHR46954">
    <property type="entry name" value="C2H2-TYPE DOMAIN-CONTAINING PROTEIN"/>
    <property type="match status" value="1"/>
</dbReference>
<evidence type="ECO:0000313" key="1">
    <source>
        <dbReference type="EMBL" id="CAF1452692.1"/>
    </source>
</evidence>
<organism evidence="2 6">
    <name type="scientific">Rotaria sordida</name>
    <dbReference type="NCBI Taxonomy" id="392033"/>
    <lineage>
        <taxon>Eukaryota</taxon>
        <taxon>Metazoa</taxon>
        <taxon>Spiralia</taxon>
        <taxon>Gnathifera</taxon>
        <taxon>Rotifera</taxon>
        <taxon>Eurotatoria</taxon>
        <taxon>Bdelloidea</taxon>
        <taxon>Philodinida</taxon>
        <taxon>Philodinidae</taxon>
        <taxon>Rotaria</taxon>
    </lineage>
</organism>
<accession>A0A815TEM3</accession>
<sequence length="187" mass="21717">MRKNRRLRRNRLLGNHREIIEEIVSMIHHTLGKPNIEDSQSELLGIIVDIANYGVVAVDNRHSADTIQSCLTLGSLEEQLDIKGYRLSRTATYYRLLLKNSRTIDGQQHVHTIPVRIRRPKNTLHKYHGDIKFSQSIIRNLKQLAYISGNKFVFYLSQDEKCRILMEIPAVQINSFINEHENTNQTS</sequence>
<dbReference type="AlphaFoldDB" id="A0A815TEM3"/>
<dbReference type="PANTHER" id="PTHR46954:SF1">
    <property type="entry name" value="C2H2-TYPE DOMAIN-CONTAINING PROTEIN"/>
    <property type="match status" value="1"/>
</dbReference>
<evidence type="ECO:0000313" key="3">
    <source>
        <dbReference type="EMBL" id="CAF1506557.1"/>
    </source>
</evidence>
<dbReference type="EMBL" id="CAJOBE010010110">
    <property type="protein sequence ID" value="CAF4100470.1"/>
    <property type="molecule type" value="Genomic_DNA"/>
</dbReference>
<dbReference type="Proteomes" id="UP000663864">
    <property type="component" value="Unassembled WGS sequence"/>
</dbReference>
<dbReference type="Proteomes" id="UP000663882">
    <property type="component" value="Unassembled WGS sequence"/>
</dbReference>
<dbReference type="Proteomes" id="UP000663823">
    <property type="component" value="Unassembled WGS sequence"/>
</dbReference>
<name>A0A815TEM3_9BILA</name>
<evidence type="ECO:0000313" key="2">
    <source>
        <dbReference type="EMBL" id="CAF1501999.1"/>
    </source>
</evidence>